<gene>
    <name evidence="1" type="ORF">BDK63_002300</name>
</gene>
<comment type="caution">
    <text evidence="1">The sequence shown here is derived from an EMBL/GenBank/DDBJ whole genome shotgun (WGS) entry which is preliminary data.</text>
</comment>
<accession>A0A7W5PBA9</accession>
<dbReference type="Proteomes" id="UP000553442">
    <property type="component" value="Unassembled WGS sequence"/>
</dbReference>
<evidence type="ECO:0000313" key="2">
    <source>
        <dbReference type="Proteomes" id="UP000553442"/>
    </source>
</evidence>
<organism evidence="1 2">
    <name type="scientific">Halomonas campaniensis</name>
    <dbReference type="NCBI Taxonomy" id="213554"/>
    <lineage>
        <taxon>Bacteria</taxon>
        <taxon>Pseudomonadati</taxon>
        <taxon>Pseudomonadota</taxon>
        <taxon>Gammaproteobacteria</taxon>
        <taxon>Oceanospirillales</taxon>
        <taxon>Halomonadaceae</taxon>
        <taxon>Halomonas</taxon>
    </lineage>
</organism>
<keyword evidence="2" id="KW-1185">Reference proteome</keyword>
<protein>
    <submittedName>
        <fullName evidence="1">Uncharacterized protein</fullName>
    </submittedName>
</protein>
<dbReference type="AlphaFoldDB" id="A0A7W5PBA9"/>
<reference evidence="1 2" key="1">
    <citation type="submission" date="2020-08" db="EMBL/GenBank/DDBJ databases">
        <title>Genomic Encyclopedia of Archaeal and Bacterial Type Strains, Phase II (KMG-II): from individual species to whole genera.</title>
        <authorList>
            <person name="Goeker M."/>
        </authorList>
    </citation>
    <scope>NUCLEOTIDE SEQUENCE [LARGE SCALE GENOMIC DNA]</scope>
    <source>
        <strain evidence="1 2">5AG</strain>
    </source>
</reference>
<dbReference type="EMBL" id="JACHZF010000015">
    <property type="protein sequence ID" value="MBB3331417.1"/>
    <property type="molecule type" value="Genomic_DNA"/>
</dbReference>
<name>A0A7W5PBA9_9GAMM</name>
<sequence length="33" mass="3266">MATSHALNGAGQNASRCREVPAAEVVAALAEGL</sequence>
<evidence type="ECO:0000313" key="1">
    <source>
        <dbReference type="EMBL" id="MBB3331417.1"/>
    </source>
</evidence>
<proteinExistence type="predicted"/>